<gene>
    <name evidence="6" type="ORF">Pla22_41440</name>
</gene>
<sequence length="461" mass="50017" precursor="true">MAKPVARSGVLLLMISTKYTLTFVLSTVLLMCFASGPVSAQPPWGGGGGERGGRGGFGGGDRGGFDPSSFLDRLDRNGNGVLDPDEQEGPAQFLIRRMQSSDSSIEVGKPIPISKIKEGFDSMRRGREGGGDSDSDGGRDRGRGDDRGRDRGRRGDDSAGDEALIAELLVPGFGSTESLGSLMGFGATAELLTSEVSEADRVEAKKRIAYFDKNKDGVLSKDELTSQFAGNPLDFDRNRDGRLTMDELAVRYARRREGAEEARRENSRDRESKDTGRRTETEIPDIYNGRKSYRAMSERSRPEGLPGFFAEKDSNGDGQISMAEFTDEWTDESVNQFLDSDFNSDGVITADEAMRAVEEGTVSQLMASSNIGGSQSFSASSSMATESSVASSPALSGGPIDPKYISVAERIIKRRDKNNDGMLTPSEWKTMLMSPADADANRDGKITVEEYARWTISRERS</sequence>
<feature type="domain" description="EF-hand" evidence="5">
    <location>
        <begin position="199"/>
        <end position="234"/>
    </location>
</feature>
<dbReference type="InterPro" id="IPR018247">
    <property type="entry name" value="EF_Hand_1_Ca_BS"/>
</dbReference>
<feature type="domain" description="EF-hand" evidence="5">
    <location>
        <begin position="403"/>
        <end position="438"/>
    </location>
</feature>
<name>A0A5C5WL60_9BACT</name>
<feature type="compositionally biased region" description="Basic and acidic residues" evidence="3">
    <location>
        <begin position="116"/>
        <end position="157"/>
    </location>
</feature>
<organism evidence="6 7">
    <name type="scientific">Rubripirellula amarantea</name>
    <dbReference type="NCBI Taxonomy" id="2527999"/>
    <lineage>
        <taxon>Bacteria</taxon>
        <taxon>Pseudomonadati</taxon>
        <taxon>Planctomycetota</taxon>
        <taxon>Planctomycetia</taxon>
        <taxon>Pirellulales</taxon>
        <taxon>Pirellulaceae</taxon>
        <taxon>Rubripirellula</taxon>
    </lineage>
</organism>
<dbReference type="SMART" id="SM00054">
    <property type="entry name" value="EFh"/>
    <property type="match status" value="4"/>
</dbReference>
<dbReference type="PANTHER" id="PTHR10827">
    <property type="entry name" value="RETICULOCALBIN"/>
    <property type="match status" value="1"/>
</dbReference>
<dbReference type="PANTHER" id="PTHR10827:SF98">
    <property type="entry name" value="45 KDA CALCIUM-BINDING PROTEIN"/>
    <property type="match status" value="1"/>
</dbReference>
<dbReference type="InterPro" id="IPR011992">
    <property type="entry name" value="EF-hand-dom_pair"/>
</dbReference>
<evidence type="ECO:0000256" key="4">
    <source>
        <dbReference type="SAM" id="SignalP"/>
    </source>
</evidence>
<feature type="compositionally biased region" description="Gly residues" evidence="3">
    <location>
        <begin position="44"/>
        <end position="62"/>
    </location>
</feature>
<keyword evidence="4" id="KW-0732">Signal</keyword>
<evidence type="ECO:0000256" key="2">
    <source>
        <dbReference type="ARBA" id="ARBA00022737"/>
    </source>
</evidence>
<dbReference type="AlphaFoldDB" id="A0A5C5WL60"/>
<comment type="caution">
    <text evidence="6">The sequence shown here is derived from an EMBL/GenBank/DDBJ whole genome shotgun (WGS) entry which is preliminary data.</text>
</comment>
<evidence type="ECO:0000256" key="1">
    <source>
        <dbReference type="ARBA" id="ARBA00022723"/>
    </source>
</evidence>
<feature type="region of interest" description="Disordered" evidence="3">
    <location>
        <begin position="295"/>
        <end position="317"/>
    </location>
</feature>
<evidence type="ECO:0000259" key="5">
    <source>
        <dbReference type="PROSITE" id="PS50222"/>
    </source>
</evidence>
<keyword evidence="2" id="KW-0677">Repeat</keyword>
<dbReference type="GO" id="GO:0005509">
    <property type="term" value="F:calcium ion binding"/>
    <property type="evidence" value="ECO:0007669"/>
    <property type="project" value="InterPro"/>
</dbReference>
<dbReference type="SUPFAM" id="SSF47473">
    <property type="entry name" value="EF-hand"/>
    <property type="match status" value="1"/>
</dbReference>
<evidence type="ECO:0000313" key="6">
    <source>
        <dbReference type="EMBL" id="TWT51367.1"/>
    </source>
</evidence>
<dbReference type="Pfam" id="PF13202">
    <property type="entry name" value="EF-hand_5"/>
    <property type="match status" value="5"/>
</dbReference>
<evidence type="ECO:0000313" key="7">
    <source>
        <dbReference type="Proteomes" id="UP000316598"/>
    </source>
</evidence>
<keyword evidence="1" id="KW-0479">Metal-binding</keyword>
<feature type="region of interest" description="Disordered" evidence="3">
    <location>
        <begin position="40"/>
        <end position="87"/>
    </location>
</feature>
<feature type="signal peptide" evidence="4">
    <location>
        <begin position="1"/>
        <end position="40"/>
    </location>
</feature>
<proteinExistence type="predicted"/>
<feature type="chain" id="PRO_5023138003" evidence="4">
    <location>
        <begin position="41"/>
        <end position="461"/>
    </location>
</feature>
<dbReference type="PROSITE" id="PS50222">
    <property type="entry name" value="EF_HAND_2"/>
    <property type="match status" value="2"/>
</dbReference>
<keyword evidence="7" id="KW-1185">Reference proteome</keyword>
<dbReference type="InterPro" id="IPR002048">
    <property type="entry name" value="EF_hand_dom"/>
</dbReference>
<protein>
    <submittedName>
        <fullName evidence="6">EF hand</fullName>
    </submittedName>
</protein>
<feature type="region of interest" description="Disordered" evidence="3">
    <location>
        <begin position="255"/>
        <end position="281"/>
    </location>
</feature>
<dbReference type="Gene3D" id="1.10.238.10">
    <property type="entry name" value="EF-hand"/>
    <property type="match status" value="3"/>
</dbReference>
<evidence type="ECO:0000256" key="3">
    <source>
        <dbReference type="SAM" id="MobiDB-lite"/>
    </source>
</evidence>
<accession>A0A5C5WL60</accession>
<dbReference type="PROSITE" id="PS00018">
    <property type="entry name" value="EF_HAND_1"/>
    <property type="match status" value="5"/>
</dbReference>
<feature type="region of interest" description="Disordered" evidence="3">
    <location>
        <begin position="116"/>
        <end position="159"/>
    </location>
</feature>
<dbReference type="EMBL" id="SJPI01000002">
    <property type="protein sequence ID" value="TWT51367.1"/>
    <property type="molecule type" value="Genomic_DNA"/>
</dbReference>
<reference evidence="6 7" key="1">
    <citation type="submission" date="2019-02" db="EMBL/GenBank/DDBJ databases">
        <title>Deep-cultivation of Planctomycetes and their phenomic and genomic characterization uncovers novel biology.</title>
        <authorList>
            <person name="Wiegand S."/>
            <person name="Jogler M."/>
            <person name="Boedeker C."/>
            <person name="Pinto D."/>
            <person name="Vollmers J."/>
            <person name="Rivas-Marin E."/>
            <person name="Kohn T."/>
            <person name="Peeters S.H."/>
            <person name="Heuer A."/>
            <person name="Rast P."/>
            <person name="Oberbeckmann S."/>
            <person name="Bunk B."/>
            <person name="Jeske O."/>
            <person name="Meyerdierks A."/>
            <person name="Storesund J.E."/>
            <person name="Kallscheuer N."/>
            <person name="Luecker S."/>
            <person name="Lage O.M."/>
            <person name="Pohl T."/>
            <person name="Merkel B.J."/>
            <person name="Hornburger P."/>
            <person name="Mueller R.-W."/>
            <person name="Bruemmer F."/>
            <person name="Labrenz M."/>
            <person name="Spormann A.M."/>
            <person name="Op Den Camp H."/>
            <person name="Overmann J."/>
            <person name="Amann R."/>
            <person name="Jetten M.S.M."/>
            <person name="Mascher T."/>
            <person name="Medema M.H."/>
            <person name="Devos D.P."/>
            <person name="Kaster A.-K."/>
            <person name="Ovreas L."/>
            <person name="Rohde M."/>
            <person name="Galperin M.Y."/>
            <person name="Jogler C."/>
        </authorList>
    </citation>
    <scope>NUCLEOTIDE SEQUENCE [LARGE SCALE GENOMIC DNA]</scope>
    <source>
        <strain evidence="6 7">Pla22</strain>
    </source>
</reference>
<dbReference type="Proteomes" id="UP000316598">
    <property type="component" value="Unassembled WGS sequence"/>
</dbReference>